<accession>A0AAN7PFY3</accession>
<organism evidence="1 2">
    <name type="scientific">Mycteria americana</name>
    <name type="common">Wood stork</name>
    <dbReference type="NCBI Taxonomy" id="33587"/>
    <lineage>
        <taxon>Eukaryota</taxon>
        <taxon>Metazoa</taxon>
        <taxon>Chordata</taxon>
        <taxon>Craniata</taxon>
        <taxon>Vertebrata</taxon>
        <taxon>Euteleostomi</taxon>
        <taxon>Archelosauria</taxon>
        <taxon>Archosauria</taxon>
        <taxon>Dinosauria</taxon>
        <taxon>Saurischia</taxon>
        <taxon>Theropoda</taxon>
        <taxon>Coelurosauria</taxon>
        <taxon>Aves</taxon>
        <taxon>Neognathae</taxon>
        <taxon>Neoaves</taxon>
        <taxon>Aequornithes</taxon>
        <taxon>Ciconiiformes</taxon>
        <taxon>Ciconiidae</taxon>
        <taxon>Mycteria</taxon>
    </lineage>
</organism>
<reference evidence="1 2" key="1">
    <citation type="journal article" date="2023" name="J. Hered.">
        <title>Chromosome-level genome of the wood stork (Mycteria americana) provides insight into avian chromosome evolution.</title>
        <authorList>
            <person name="Flamio R. Jr."/>
            <person name="Ramstad K.M."/>
        </authorList>
    </citation>
    <scope>NUCLEOTIDE SEQUENCE [LARGE SCALE GENOMIC DNA]</scope>
    <source>
        <strain evidence="1">JAX WOST 10</strain>
    </source>
</reference>
<comment type="caution">
    <text evidence="1">The sequence shown here is derived from an EMBL/GenBank/DDBJ whole genome shotgun (WGS) entry which is preliminary data.</text>
</comment>
<sequence length="136" mass="15780">MMMKTNHTQDCISKSKASRLREVIIPLYLVLGGLQGKAERTEFVLREEKAKQIQKRWSQSLPTGVQQKEKNWQPQVVAREILIGYKEKNFTRQVKHWPPEVVARRLLQLGLQNALIIARVHVLMVDLRSSPAKHSF</sequence>
<name>A0AAN7PFY3_MYCAM</name>
<dbReference type="EMBL" id="JAUNZN010000001">
    <property type="protein sequence ID" value="KAK4830992.1"/>
    <property type="molecule type" value="Genomic_DNA"/>
</dbReference>
<dbReference type="Proteomes" id="UP001333110">
    <property type="component" value="Unassembled WGS sequence"/>
</dbReference>
<evidence type="ECO:0000313" key="2">
    <source>
        <dbReference type="Proteomes" id="UP001333110"/>
    </source>
</evidence>
<evidence type="ECO:0000313" key="1">
    <source>
        <dbReference type="EMBL" id="KAK4830992.1"/>
    </source>
</evidence>
<gene>
    <name evidence="1" type="ORF">QYF61_014563</name>
</gene>
<protein>
    <submittedName>
        <fullName evidence="1">Uncharacterized protein</fullName>
    </submittedName>
</protein>
<proteinExistence type="predicted"/>
<keyword evidence="2" id="KW-1185">Reference proteome</keyword>
<dbReference type="AlphaFoldDB" id="A0AAN7PFY3"/>